<evidence type="ECO:0000313" key="18">
    <source>
        <dbReference type="EMBL" id="MBL0886391.1"/>
    </source>
</evidence>
<evidence type="ECO:0000256" key="12">
    <source>
        <dbReference type="ARBA" id="ARBA00034617"/>
    </source>
</evidence>
<proteinExistence type="inferred from homology"/>
<keyword evidence="19" id="KW-1185">Reference proteome</keyword>
<keyword evidence="3 15" id="KW-0547">Nucleotide-binding</keyword>
<dbReference type="SUPFAM" id="SSF52540">
    <property type="entry name" value="P-loop containing nucleoside triphosphate hydrolases"/>
    <property type="match status" value="1"/>
</dbReference>
<dbReference type="EC" id="5.6.2.4" evidence="13"/>
<comment type="catalytic activity">
    <reaction evidence="14">
        <text>ATP + H2O = ADP + phosphate + H(+)</text>
        <dbReference type="Rhea" id="RHEA:13065"/>
        <dbReference type="ChEBI" id="CHEBI:15377"/>
        <dbReference type="ChEBI" id="CHEBI:15378"/>
        <dbReference type="ChEBI" id="CHEBI:30616"/>
        <dbReference type="ChEBI" id="CHEBI:43474"/>
        <dbReference type="ChEBI" id="CHEBI:456216"/>
        <dbReference type="EC" id="5.6.2.4"/>
    </reaction>
</comment>
<comment type="similarity">
    <text evidence="1">Belongs to the helicase family. UvrD subfamily.</text>
</comment>
<dbReference type="InterPro" id="IPR014016">
    <property type="entry name" value="UvrD-like_ATP-bd"/>
</dbReference>
<name>A0ABS1LJH4_9MICO</name>
<dbReference type="EMBL" id="JABBYC010000011">
    <property type="protein sequence ID" value="MBL0886391.1"/>
    <property type="molecule type" value="Genomic_DNA"/>
</dbReference>
<evidence type="ECO:0000256" key="15">
    <source>
        <dbReference type="PROSITE-ProRule" id="PRU00560"/>
    </source>
</evidence>
<dbReference type="Gene3D" id="1.10.486.10">
    <property type="entry name" value="PCRA, domain 4"/>
    <property type="match status" value="2"/>
</dbReference>
<dbReference type="InterPro" id="IPR013986">
    <property type="entry name" value="DExx_box_DNA_helicase_dom_sf"/>
</dbReference>
<dbReference type="PANTHER" id="PTHR11070:SF2">
    <property type="entry name" value="ATP-DEPENDENT DNA HELICASE SRS2"/>
    <property type="match status" value="1"/>
</dbReference>
<dbReference type="InterPro" id="IPR038726">
    <property type="entry name" value="PDDEXK_AddAB-type"/>
</dbReference>
<evidence type="ECO:0000256" key="3">
    <source>
        <dbReference type="ARBA" id="ARBA00022741"/>
    </source>
</evidence>
<dbReference type="InterPro" id="IPR011604">
    <property type="entry name" value="PDDEXK-like_dom_sf"/>
</dbReference>
<keyword evidence="8 15" id="KW-0067">ATP-binding</keyword>
<dbReference type="GO" id="GO:0004386">
    <property type="term" value="F:helicase activity"/>
    <property type="evidence" value="ECO:0007669"/>
    <property type="project" value="UniProtKB-KW"/>
</dbReference>
<dbReference type="PANTHER" id="PTHR11070">
    <property type="entry name" value="UVRD / RECB / PCRA DNA HELICASE FAMILY MEMBER"/>
    <property type="match status" value="1"/>
</dbReference>
<dbReference type="Proteomes" id="UP000675409">
    <property type="component" value="Unassembled WGS sequence"/>
</dbReference>
<dbReference type="PROSITE" id="PS51198">
    <property type="entry name" value="UVRD_HELICASE_ATP_BIND"/>
    <property type="match status" value="1"/>
</dbReference>
<comment type="catalytic activity">
    <reaction evidence="12">
        <text>Couples ATP hydrolysis with the unwinding of duplex DNA by translocating in the 3'-5' direction.</text>
        <dbReference type="EC" id="5.6.2.4"/>
    </reaction>
</comment>
<sequence>MTNYTAAQAEAIACLDEPLQIIACAGSGKTQVISQRIAAILSQPGVKPANLIAFTFTEKAAAELKERILSVLEAEGVSTQGIAEMYIGTMHGYALDLVQRLVPETFKFSVLTDITARLFVDRNSRKSGLTECPTSLTSTPRLRRYIHSKLYMQVTTVLREDAVDEDLVPNGVLKAHWDYMQLLYGNAYFDFTEMINLAVQLLEGDPSQDAAAALIQGHIRDDIHYVVVDEYQDVNPLQERLVRGLTQFGANLCVVGDDDQTIYQWRGSEVSNIVTFWDRYSGVRQVTLDDNFRSSEGVVEVGRSVAELIQLGNRLPKAMVASGHQQFERGDLLAVDFPDPQSEAAWICERIQAMHGLAFQDAISSEPRGLSWSDFAVLFRSVKADAGELVEEMRKRDIPYVIKGLNRLFESPEIQAIVGVFEFMAGRLDEPALRQRFIDAHLLPPTGNWADAMAVLNEGRDFGRGDRWGVYNIQRLYLEFLEALELREETVPGKPERAELVFYQLGKFSQAISDFEAIYFNTDPEQKYQQFADWLTFPDQAPSYYADADADAGYAMPDAVVISTVHQAKGMQWPAVFVPCLRSNRFPAKRQGGVGLFHVIPDTAVSSPDRYRGTVEDETRLFYVAVTRAQKYLFVSYSPVPSNRLYRRRSLFFDHCTRQKWFLTRDPGVRGTRLTPHAKREIPNVTLSFSELKYLFECPYQFKLRFLYGFNPPIHEALGYGKGLHDALAEAHKRALADDIVSPTEAAELVERHLHTPYAYPALRDALRKAAVESVGRYLTDHQDDLARTVHSEKQIQVHVAPGITVDGRIDLVRRLDKDELAIVDFKSTARAQDEDVTRDQLHVYAVGYEELSGERADLVEVLNLDEQGKTIRELVEDPLLVEVRGRIKNAGDSLRENDLPRLPVWNDKCGKCDLAELCRDVPADSRKARRAASGR</sequence>
<dbReference type="Gene3D" id="3.90.320.10">
    <property type="match status" value="1"/>
</dbReference>
<dbReference type="Pfam" id="PF13361">
    <property type="entry name" value="UvrD_C"/>
    <property type="match status" value="2"/>
</dbReference>
<dbReference type="InterPro" id="IPR000212">
    <property type="entry name" value="DNA_helicase_UvrD/REP"/>
</dbReference>
<gene>
    <name evidence="18" type="ORF">HGK34_08930</name>
</gene>
<comment type="caution">
    <text evidence="18">The sequence shown here is derived from an EMBL/GenBank/DDBJ whole genome shotgun (WGS) entry which is preliminary data.</text>
</comment>
<dbReference type="InterPro" id="IPR027417">
    <property type="entry name" value="P-loop_NTPase"/>
</dbReference>
<organism evidence="18 19">
    <name type="scientific">Myceligenerans indicum</name>
    <dbReference type="NCBI Taxonomy" id="2593663"/>
    <lineage>
        <taxon>Bacteria</taxon>
        <taxon>Bacillati</taxon>
        <taxon>Actinomycetota</taxon>
        <taxon>Actinomycetes</taxon>
        <taxon>Micrococcales</taxon>
        <taxon>Promicromonosporaceae</taxon>
        <taxon>Myceligenerans</taxon>
    </lineage>
</organism>
<evidence type="ECO:0000259" key="16">
    <source>
        <dbReference type="PROSITE" id="PS51198"/>
    </source>
</evidence>
<dbReference type="Pfam" id="PF00580">
    <property type="entry name" value="UvrD-helicase"/>
    <property type="match status" value="1"/>
</dbReference>
<evidence type="ECO:0000256" key="5">
    <source>
        <dbReference type="ARBA" id="ARBA00022801"/>
    </source>
</evidence>
<accession>A0ABS1LJH4</accession>
<keyword evidence="7" id="KW-0269">Exonuclease</keyword>
<dbReference type="RefSeq" id="WP_201846279.1">
    <property type="nucleotide sequence ID" value="NZ_JABBYC010000011.1"/>
</dbReference>
<feature type="domain" description="UvrD-like helicase ATP-binding" evidence="16">
    <location>
        <begin position="2"/>
        <end position="295"/>
    </location>
</feature>
<evidence type="ECO:0000259" key="17">
    <source>
        <dbReference type="PROSITE" id="PS51217"/>
    </source>
</evidence>
<evidence type="ECO:0000256" key="14">
    <source>
        <dbReference type="ARBA" id="ARBA00048988"/>
    </source>
</evidence>
<feature type="domain" description="UvrD-like helicase C-terminal" evidence="17">
    <location>
        <begin position="299"/>
        <end position="570"/>
    </location>
</feature>
<dbReference type="PROSITE" id="PS51217">
    <property type="entry name" value="UVRD_HELICASE_CTER"/>
    <property type="match status" value="1"/>
</dbReference>
<keyword evidence="5 15" id="KW-0378">Hydrolase</keyword>
<evidence type="ECO:0000256" key="6">
    <source>
        <dbReference type="ARBA" id="ARBA00022806"/>
    </source>
</evidence>
<dbReference type="InterPro" id="IPR014017">
    <property type="entry name" value="DNA_helicase_UvrD-like_C"/>
</dbReference>
<keyword evidence="6 15" id="KW-0347">Helicase</keyword>
<dbReference type="CDD" id="cd17932">
    <property type="entry name" value="DEXQc_UvrD"/>
    <property type="match status" value="1"/>
</dbReference>
<evidence type="ECO:0000256" key="1">
    <source>
        <dbReference type="ARBA" id="ARBA00009922"/>
    </source>
</evidence>
<evidence type="ECO:0000256" key="10">
    <source>
        <dbReference type="ARBA" id="ARBA00023204"/>
    </source>
</evidence>
<evidence type="ECO:0000256" key="11">
    <source>
        <dbReference type="ARBA" id="ARBA00023235"/>
    </source>
</evidence>
<evidence type="ECO:0000256" key="7">
    <source>
        <dbReference type="ARBA" id="ARBA00022839"/>
    </source>
</evidence>
<dbReference type="Gene3D" id="1.10.10.160">
    <property type="match status" value="1"/>
</dbReference>
<keyword evidence="2" id="KW-0540">Nuclease</keyword>
<evidence type="ECO:0000313" key="19">
    <source>
        <dbReference type="Proteomes" id="UP000675409"/>
    </source>
</evidence>
<keyword evidence="10" id="KW-0234">DNA repair</keyword>
<keyword evidence="9" id="KW-0238">DNA-binding</keyword>
<reference evidence="18 19" key="1">
    <citation type="journal article" date="2021" name="Arch. Microbiol.">
        <title>Myceligenerans indicum sp. nov., an actinobacterium isolated from mangrove sediment of Sundarbans, India.</title>
        <authorList>
            <person name="Asha K."/>
            <person name="Bhadury P."/>
        </authorList>
    </citation>
    <scope>NUCLEOTIDE SEQUENCE [LARGE SCALE GENOMIC DNA]</scope>
    <source>
        <strain evidence="18 19">I2</strain>
    </source>
</reference>
<keyword evidence="4" id="KW-0227">DNA damage</keyword>
<evidence type="ECO:0000256" key="9">
    <source>
        <dbReference type="ARBA" id="ARBA00023125"/>
    </source>
</evidence>
<keyword evidence="11" id="KW-0413">Isomerase</keyword>
<evidence type="ECO:0000256" key="13">
    <source>
        <dbReference type="ARBA" id="ARBA00034808"/>
    </source>
</evidence>
<protein>
    <recommendedName>
        <fullName evidence="13">DNA 3'-5' helicase</fullName>
        <ecNumber evidence="13">5.6.2.4</ecNumber>
    </recommendedName>
</protein>
<evidence type="ECO:0000256" key="2">
    <source>
        <dbReference type="ARBA" id="ARBA00022722"/>
    </source>
</evidence>
<evidence type="ECO:0000256" key="8">
    <source>
        <dbReference type="ARBA" id="ARBA00022840"/>
    </source>
</evidence>
<feature type="binding site" evidence="15">
    <location>
        <begin position="23"/>
        <end position="30"/>
    </location>
    <ligand>
        <name>ATP</name>
        <dbReference type="ChEBI" id="CHEBI:30616"/>
    </ligand>
</feature>
<evidence type="ECO:0000256" key="4">
    <source>
        <dbReference type="ARBA" id="ARBA00022763"/>
    </source>
</evidence>
<dbReference type="Pfam" id="PF12705">
    <property type="entry name" value="PDDEXK_1"/>
    <property type="match status" value="1"/>
</dbReference>
<dbReference type="Gene3D" id="3.40.50.300">
    <property type="entry name" value="P-loop containing nucleotide triphosphate hydrolases"/>
    <property type="match status" value="3"/>
</dbReference>